<protein>
    <submittedName>
        <fullName evidence="1">Uncharacterized protein</fullName>
    </submittedName>
</protein>
<organism evidence="1 2">
    <name type="scientific">Stereocaulon virgatum</name>
    <dbReference type="NCBI Taxonomy" id="373712"/>
    <lineage>
        <taxon>Eukaryota</taxon>
        <taxon>Fungi</taxon>
        <taxon>Dikarya</taxon>
        <taxon>Ascomycota</taxon>
        <taxon>Pezizomycotina</taxon>
        <taxon>Lecanoromycetes</taxon>
        <taxon>OSLEUM clade</taxon>
        <taxon>Lecanoromycetidae</taxon>
        <taxon>Lecanorales</taxon>
        <taxon>Lecanorineae</taxon>
        <taxon>Stereocaulaceae</taxon>
        <taxon>Stereocaulon</taxon>
    </lineage>
</organism>
<reference evidence="1 2" key="1">
    <citation type="submission" date="2024-09" db="EMBL/GenBank/DDBJ databases">
        <title>Rethinking Asexuality: The Enigmatic Case of Functional Sexual Genes in Lepraria (Stereocaulaceae).</title>
        <authorList>
            <person name="Doellman M."/>
            <person name="Sun Y."/>
            <person name="Barcenas-Pena A."/>
            <person name="Lumbsch H.T."/>
            <person name="Grewe F."/>
        </authorList>
    </citation>
    <scope>NUCLEOTIDE SEQUENCE [LARGE SCALE GENOMIC DNA]</scope>
    <source>
        <strain evidence="1 2">Mercado 3170</strain>
    </source>
</reference>
<name>A0ABR3ZUZ1_9LECA</name>
<evidence type="ECO:0000313" key="2">
    <source>
        <dbReference type="Proteomes" id="UP001590950"/>
    </source>
</evidence>
<keyword evidence="2" id="KW-1185">Reference proteome</keyword>
<accession>A0ABR3ZUZ1</accession>
<proteinExistence type="predicted"/>
<dbReference type="EMBL" id="JBEFKJ010000069">
    <property type="protein sequence ID" value="KAL2036528.1"/>
    <property type="molecule type" value="Genomic_DNA"/>
</dbReference>
<sequence>MGGSPRYFTALDWLDTDILYTYHRFFRKNVIEPNRKDPNTWFFHLRIPGLVEETGAENNNTGMGNVTVAGIAESNCTFTWEGVGGRGAPTWVTKTFHRTSAGHRETKNAMMWKLYYVDVLESLAGIRIDLMVIGDIVAAGSHNPQSEIYQGFCGHLRSILHD</sequence>
<evidence type="ECO:0000313" key="1">
    <source>
        <dbReference type="EMBL" id="KAL2036528.1"/>
    </source>
</evidence>
<gene>
    <name evidence="1" type="ORF">N7G274_010713</name>
</gene>
<dbReference type="Proteomes" id="UP001590950">
    <property type="component" value="Unassembled WGS sequence"/>
</dbReference>
<comment type="caution">
    <text evidence="1">The sequence shown here is derived from an EMBL/GenBank/DDBJ whole genome shotgun (WGS) entry which is preliminary data.</text>
</comment>